<sequence length="352" mass="36223">MYPEGVPCWIDVQLPDVEAGKRFYGELFGWTFKVAPGDGAHEVWAYLPAASATPSGGPASSGSPASFDGPTPVGAPEPGAPGSGAPEPGAPGSGAPGSGAPEPGAPGSGAPEPGAPEPGTEGPAPSDAPLAPVAALVPKPDGRMPTVWTPHFATPDAVALTARLRAAGGQVITTPTPVGDLGVAALATDPEGAVFGLWQAGTHQGFGRRHEPGTFAWAELYTRDTKAANTFYAHLFHDALFGPDADPDFGRAAVTEVFPAEMPPHFLVHFGTEDCEAALGVVTRLGGRVQVPPFETSYGNVAVVTDNQGASFALLQRRAGDDWREAPQEEGQEEQIPDDLRLEGDEGREDEG</sequence>
<feature type="domain" description="VOC" evidence="2">
    <location>
        <begin position="6"/>
        <end position="200"/>
    </location>
</feature>
<name>A0ABV2UX67_9ACTN</name>
<dbReference type="PANTHER" id="PTHR33993">
    <property type="entry name" value="GLYOXALASE-RELATED"/>
    <property type="match status" value="1"/>
</dbReference>
<evidence type="ECO:0000256" key="1">
    <source>
        <dbReference type="SAM" id="MobiDB-lite"/>
    </source>
</evidence>
<dbReference type="RefSeq" id="WP_355396814.1">
    <property type="nucleotide sequence ID" value="NZ_JBEXPZ010000016.1"/>
</dbReference>
<keyword evidence="4" id="KW-1185">Reference proteome</keyword>
<organism evidence="3 4">
    <name type="scientific">Streptomyces ossamyceticus</name>
    <dbReference type="NCBI Taxonomy" id="249581"/>
    <lineage>
        <taxon>Bacteria</taxon>
        <taxon>Bacillati</taxon>
        <taxon>Actinomycetota</taxon>
        <taxon>Actinomycetes</taxon>
        <taxon>Kitasatosporales</taxon>
        <taxon>Streptomycetaceae</taxon>
        <taxon>Streptomyces</taxon>
    </lineage>
</organism>
<accession>A0ABV2UX67</accession>
<gene>
    <name evidence="3" type="ORF">ABZZ21_14360</name>
</gene>
<feature type="compositionally biased region" description="Low complexity" evidence="1">
    <location>
        <begin position="51"/>
        <end position="72"/>
    </location>
</feature>
<dbReference type="Proteomes" id="UP001550210">
    <property type="component" value="Unassembled WGS sequence"/>
</dbReference>
<evidence type="ECO:0000313" key="4">
    <source>
        <dbReference type="Proteomes" id="UP001550210"/>
    </source>
</evidence>
<dbReference type="Gene3D" id="3.10.180.10">
    <property type="entry name" value="2,3-Dihydroxybiphenyl 1,2-Dioxygenase, domain 1"/>
    <property type="match status" value="3"/>
</dbReference>
<dbReference type="EMBL" id="JBEXPZ010000016">
    <property type="protein sequence ID" value="MET9845737.1"/>
    <property type="molecule type" value="Genomic_DNA"/>
</dbReference>
<evidence type="ECO:0000259" key="2">
    <source>
        <dbReference type="PROSITE" id="PS51819"/>
    </source>
</evidence>
<evidence type="ECO:0000313" key="3">
    <source>
        <dbReference type="EMBL" id="MET9845737.1"/>
    </source>
</evidence>
<dbReference type="PANTHER" id="PTHR33993:SF10">
    <property type="entry name" value="CONSERVED PROTEIN"/>
    <property type="match status" value="1"/>
</dbReference>
<protein>
    <submittedName>
        <fullName evidence="3">VOC family protein</fullName>
    </submittedName>
</protein>
<feature type="region of interest" description="Disordered" evidence="1">
    <location>
        <begin position="51"/>
        <end position="138"/>
    </location>
</feature>
<dbReference type="InterPro" id="IPR052164">
    <property type="entry name" value="Anthracycline_SecMetBiosynth"/>
</dbReference>
<feature type="region of interest" description="Disordered" evidence="1">
    <location>
        <begin position="319"/>
        <end position="352"/>
    </location>
</feature>
<reference evidence="3 4" key="1">
    <citation type="submission" date="2024-06" db="EMBL/GenBank/DDBJ databases">
        <title>The Natural Products Discovery Center: Release of the First 8490 Sequenced Strains for Exploring Actinobacteria Biosynthetic Diversity.</title>
        <authorList>
            <person name="Kalkreuter E."/>
            <person name="Kautsar S.A."/>
            <person name="Yang D."/>
            <person name="Bader C.D."/>
            <person name="Teijaro C.N."/>
            <person name="Fluegel L."/>
            <person name="Davis C.M."/>
            <person name="Simpson J.R."/>
            <person name="Lauterbach L."/>
            <person name="Steele A.D."/>
            <person name="Gui C."/>
            <person name="Meng S."/>
            <person name="Li G."/>
            <person name="Viehrig K."/>
            <person name="Ye F."/>
            <person name="Su P."/>
            <person name="Kiefer A.F."/>
            <person name="Nichols A."/>
            <person name="Cepeda A.J."/>
            <person name="Yan W."/>
            <person name="Fan B."/>
            <person name="Jiang Y."/>
            <person name="Adhikari A."/>
            <person name="Zheng C.-J."/>
            <person name="Schuster L."/>
            <person name="Cowan T.M."/>
            <person name="Smanski M.J."/>
            <person name="Chevrette M.G."/>
            <person name="De Carvalho L.P.S."/>
            <person name="Shen B."/>
        </authorList>
    </citation>
    <scope>NUCLEOTIDE SEQUENCE [LARGE SCALE GENOMIC DNA]</scope>
    <source>
        <strain evidence="3 4">NPDC006434</strain>
    </source>
</reference>
<dbReference type="InterPro" id="IPR029068">
    <property type="entry name" value="Glyas_Bleomycin-R_OHBP_Dase"/>
</dbReference>
<feature type="compositionally biased region" description="Low complexity" evidence="1">
    <location>
        <begin position="108"/>
        <end position="138"/>
    </location>
</feature>
<proteinExistence type="predicted"/>
<dbReference type="Pfam" id="PF00903">
    <property type="entry name" value="Glyoxalase"/>
    <property type="match status" value="1"/>
</dbReference>
<dbReference type="SUPFAM" id="SSF54593">
    <property type="entry name" value="Glyoxalase/Bleomycin resistance protein/Dihydroxybiphenyl dioxygenase"/>
    <property type="match status" value="2"/>
</dbReference>
<dbReference type="PROSITE" id="PS51819">
    <property type="entry name" value="VOC"/>
    <property type="match status" value="1"/>
</dbReference>
<feature type="compositionally biased region" description="Acidic residues" evidence="1">
    <location>
        <begin position="328"/>
        <end position="337"/>
    </location>
</feature>
<dbReference type="InterPro" id="IPR004360">
    <property type="entry name" value="Glyas_Fos-R_dOase_dom"/>
</dbReference>
<dbReference type="InterPro" id="IPR037523">
    <property type="entry name" value="VOC_core"/>
</dbReference>
<comment type="caution">
    <text evidence="3">The sequence shown here is derived from an EMBL/GenBank/DDBJ whole genome shotgun (WGS) entry which is preliminary data.</text>
</comment>